<keyword evidence="1" id="KW-0560">Oxidoreductase</keyword>
<protein>
    <recommendedName>
        <fullName evidence="4">FAD/NAD(P)-binding domain-containing protein</fullName>
    </recommendedName>
</protein>
<reference evidence="2 3" key="1">
    <citation type="submission" date="2017-03" db="EMBL/GenBank/DDBJ databases">
        <title>Genomes of endolithic fungi from Antarctica.</title>
        <authorList>
            <person name="Coleine C."/>
            <person name="Masonjones S."/>
            <person name="Stajich J.E."/>
        </authorList>
    </citation>
    <scope>NUCLEOTIDE SEQUENCE [LARGE SCALE GENOMIC DNA]</scope>
    <source>
        <strain evidence="2 3">CCFEE 6314</strain>
    </source>
</reference>
<accession>A0A438N2N4</accession>
<dbReference type="SUPFAM" id="SSF51905">
    <property type="entry name" value="FAD/NAD(P)-binding domain"/>
    <property type="match status" value="2"/>
</dbReference>
<gene>
    <name evidence="2" type="ORF">B0A52_05788</name>
</gene>
<evidence type="ECO:0008006" key="4">
    <source>
        <dbReference type="Google" id="ProtNLM"/>
    </source>
</evidence>
<dbReference type="InterPro" id="IPR050982">
    <property type="entry name" value="Auxin_biosynth/cation_transpt"/>
</dbReference>
<dbReference type="PANTHER" id="PTHR43539">
    <property type="entry name" value="FLAVIN-BINDING MONOOXYGENASE-LIKE PROTEIN (AFU_ORTHOLOGUE AFUA_4G09220)"/>
    <property type="match status" value="1"/>
</dbReference>
<dbReference type="EMBL" id="NAJM01000026">
    <property type="protein sequence ID" value="RVX69953.1"/>
    <property type="molecule type" value="Genomic_DNA"/>
</dbReference>
<dbReference type="AlphaFoldDB" id="A0A438N2N4"/>
<dbReference type="OrthoDB" id="74360at2759"/>
<dbReference type="VEuPathDB" id="FungiDB:PV10_06738"/>
<dbReference type="Gene3D" id="3.50.50.60">
    <property type="entry name" value="FAD/NAD(P)-binding domain"/>
    <property type="match status" value="1"/>
</dbReference>
<dbReference type="PANTHER" id="PTHR43539:SF68">
    <property type="entry name" value="FLAVIN-BINDING MONOOXYGENASE-LIKE PROTEIN (AFU_ORTHOLOGUE AFUA_4G09220)"/>
    <property type="match status" value="1"/>
</dbReference>
<dbReference type="GO" id="GO:0050660">
    <property type="term" value="F:flavin adenine dinucleotide binding"/>
    <property type="evidence" value="ECO:0007669"/>
    <property type="project" value="TreeGrafter"/>
</dbReference>
<evidence type="ECO:0000256" key="1">
    <source>
        <dbReference type="ARBA" id="ARBA00023002"/>
    </source>
</evidence>
<dbReference type="GO" id="GO:0004497">
    <property type="term" value="F:monooxygenase activity"/>
    <property type="evidence" value="ECO:0007669"/>
    <property type="project" value="TreeGrafter"/>
</dbReference>
<evidence type="ECO:0000313" key="2">
    <source>
        <dbReference type="EMBL" id="RVX69953.1"/>
    </source>
</evidence>
<organism evidence="2 3">
    <name type="scientific">Exophiala mesophila</name>
    <name type="common">Black yeast-like fungus</name>
    <dbReference type="NCBI Taxonomy" id="212818"/>
    <lineage>
        <taxon>Eukaryota</taxon>
        <taxon>Fungi</taxon>
        <taxon>Dikarya</taxon>
        <taxon>Ascomycota</taxon>
        <taxon>Pezizomycotina</taxon>
        <taxon>Eurotiomycetes</taxon>
        <taxon>Chaetothyriomycetidae</taxon>
        <taxon>Chaetothyriales</taxon>
        <taxon>Herpotrichiellaceae</taxon>
        <taxon>Exophiala</taxon>
    </lineage>
</organism>
<dbReference type="Proteomes" id="UP000288859">
    <property type="component" value="Unassembled WGS sequence"/>
</dbReference>
<dbReference type="Pfam" id="PF13738">
    <property type="entry name" value="Pyr_redox_3"/>
    <property type="match status" value="1"/>
</dbReference>
<dbReference type="InterPro" id="IPR036188">
    <property type="entry name" value="FAD/NAD-bd_sf"/>
</dbReference>
<sequence length="633" mass="69947">MAIFPAKSLPLLSKKPKKSILERLPGKLPTSRIPAVLDIESVAKSMVERFPALTKECFTEDALWRDSYALTGTFRTFYFDTNVAQQWLVLREHRQPTSEEYIAGSGKIISTGPESSYLECKFRFTTKNPVTECSGFLSLVPTPSGDGWRIWILRTVLEQLPGHGNVDIYQPPSSPISNGILPEQSRDHGQNGNRVSMMNGNGDSHGHQISDNTADTNGTSAKFKTQHFHAVVIGGGQAGLCTGGRLQALGVSYVVIEKNAEVGDAWRLRYESARLHTIREYSHLPFDRTFGPSYPEYLGKEDLAKGHREWAQKYGINIWLSSTVTSGQWDQKTGLYTLAVNRKDTPTVITAKHVVIATGAGSQTPVMPLLANKDKFRGQVLHSADYSTAEPWKGKAGIVLGTANTAHDVADDMYETGMTVTMVQRSRTFVLPLEYIEERYHTLYNTKLPTEASDRIMFTNPVSISRLTSANTFHAMARAQPERWDALERAGFKVDPYGDIQDAINVRLGGHYIDVGTSAKISKGWIKVKSDAAAVSFYEQGLEFADGTKVEADVVVFATGFLGNLRNHVEQIFGKDIADRGGDCFGLNEEGEILGAFKPVPQPGLWYIGGALGHARWYSRFLALSIKADELDE</sequence>
<comment type="caution">
    <text evidence="2">The sequence shown here is derived from an EMBL/GenBank/DDBJ whole genome shotgun (WGS) entry which is preliminary data.</text>
</comment>
<name>A0A438N2N4_EXOME</name>
<proteinExistence type="predicted"/>
<evidence type="ECO:0000313" key="3">
    <source>
        <dbReference type="Proteomes" id="UP000288859"/>
    </source>
</evidence>